<reference evidence="11" key="1">
    <citation type="journal article" date="2019" name="Int. J. Syst. Evol. Microbiol.">
        <title>The Global Catalogue of Microorganisms (GCM) 10K type strain sequencing project: providing services to taxonomists for standard genome sequencing and annotation.</title>
        <authorList>
            <consortium name="The Broad Institute Genomics Platform"/>
            <consortium name="The Broad Institute Genome Sequencing Center for Infectious Disease"/>
            <person name="Wu L."/>
            <person name="Ma J."/>
        </authorList>
    </citation>
    <scope>NUCLEOTIDE SEQUENCE [LARGE SCALE GENOMIC DNA]</scope>
    <source>
        <strain evidence="11">KCTC 42423</strain>
    </source>
</reference>
<evidence type="ECO:0000256" key="3">
    <source>
        <dbReference type="ARBA" id="ARBA00022475"/>
    </source>
</evidence>
<feature type="transmembrane region" description="Helical" evidence="8">
    <location>
        <begin position="522"/>
        <end position="544"/>
    </location>
</feature>
<dbReference type="PANTHER" id="PTHR43357">
    <property type="entry name" value="INNER MEMBRANE ABC TRANSPORTER PERMEASE PROTEIN YDCV"/>
    <property type="match status" value="1"/>
</dbReference>
<feature type="transmembrane region" description="Helical" evidence="8">
    <location>
        <begin position="103"/>
        <end position="123"/>
    </location>
</feature>
<keyword evidence="11" id="KW-1185">Reference proteome</keyword>
<keyword evidence="7 8" id="KW-0472">Membrane</keyword>
<keyword evidence="6 8" id="KW-1133">Transmembrane helix</keyword>
<keyword evidence="3" id="KW-1003">Cell membrane</keyword>
<proteinExistence type="inferred from homology"/>
<evidence type="ECO:0000256" key="8">
    <source>
        <dbReference type="RuleBase" id="RU363032"/>
    </source>
</evidence>
<keyword evidence="4" id="KW-0997">Cell inner membrane</keyword>
<feature type="transmembrane region" description="Helical" evidence="8">
    <location>
        <begin position="69"/>
        <end position="91"/>
    </location>
</feature>
<gene>
    <name evidence="10" type="ORF">ACFSTE_10655</name>
</gene>
<dbReference type="Pfam" id="PF00528">
    <property type="entry name" value="BPD_transp_1"/>
    <property type="match status" value="2"/>
</dbReference>
<evidence type="ECO:0000259" key="9">
    <source>
        <dbReference type="PROSITE" id="PS50928"/>
    </source>
</evidence>
<evidence type="ECO:0000313" key="11">
    <source>
        <dbReference type="Proteomes" id="UP001597459"/>
    </source>
</evidence>
<dbReference type="PANTHER" id="PTHR43357:SF3">
    <property type="entry name" value="FE(3+)-TRANSPORT SYSTEM PERMEASE PROTEIN FBPB 2"/>
    <property type="match status" value="1"/>
</dbReference>
<feature type="transmembrane region" description="Helical" evidence="8">
    <location>
        <begin position="412"/>
        <end position="432"/>
    </location>
</feature>
<feature type="transmembrane region" description="Helical" evidence="8">
    <location>
        <begin position="193"/>
        <end position="215"/>
    </location>
</feature>
<evidence type="ECO:0000313" key="10">
    <source>
        <dbReference type="EMBL" id="MFD2591285.1"/>
    </source>
</evidence>
<comment type="subcellular location">
    <subcellularLocation>
        <location evidence="1">Cell inner membrane</location>
        <topology evidence="1">Multi-pass membrane protein</topology>
    </subcellularLocation>
    <subcellularLocation>
        <location evidence="8">Cell membrane</location>
        <topology evidence="8">Multi-pass membrane protein</topology>
    </subcellularLocation>
</comment>
<dbReference type="Proteomes" id="UP001597459">
    <property type="component" value="Unassembled WGS sequence"/>
</dbReference>
<dbReference type="SUPFAM" id="SSF161098">
    <property type="entry name" value="MetI-like"/>
    <property type="match status" value="2"/>
</dbReference>
<feature type="transmembrane region" description="Helical" evidence="8">
    <location>
        <begin position="297"/>
        <end position="321"/>
    </location>
</feature>
<evidence type="ECO:0000256" key="2">
    <source>
        <dbReference type="ARBA" id="ARBA00022448"/>
    </source>
</evidence>
<evidence type="ECO:0000256" key="1">
    <source>
        <dbReference type="ARBA" id="ARBA00004429"/>
    </source>
</evidence>
<accession>A0ABW5NA36</accession>
<feature type="transmembrane region" description="Helical" evidence="8">
    <location>
        <begin position="380"/>
        <end position="400"/>
    </location>
</feature>
<dbReference type="InterPro" id="IPR000515">
    <property type="entry name" value="MetI-like"/>
</dbReference>
<sequence>MKKDTSYSLLYKIKRFKRDINQWSIATLAIVFIIAFPVITIFLKLFSGPGETWDHIVATLLPEYTKTSIALIIGCSVFTLIFGVSTAWIVSRYDFPGRKMLEWLLILPLAIPSYITAYAYVGVFDYGGTLELLLESVNITLPKIDIMNTYGLIFVLSFSLYPYVYVSARAVFLHQAGNLIEASKLLGAGELKTFFKVVFPLARPAIIGGLILVLMEVLNDYGAAKYYGVSTFTVGIFRSWFSLEEPDTAVYLSAILIVIIFGLIVLERFQRRKKKYHNASKSNRPLCRKNSKGVQKIGLICWVGIPVFIGFLIPVAQLLYWAVLTYTDVFSVAFFYTALQSLGIAILSAVITVIIALKLIYFTRWNKIKQINLVAKMSTLGYAIPGAVIAVGVMIPTLFIDKWLYRVLREAFSWEVGLLINGTIIGLIYAYAVRFLAVAYSPIEGSVSKVGEGISESSMMLGAGRWRTFFSIDIPLIKKGMWSAVLLVFVDIMKELPLTLILKPYGVTTLAVKAYEYASDEMIAEAALPSLCVILTGILPVIFLNRLITK</sequence>
<evidence type="ECO:0000256" key="5">
    <source>
        <dbReference type="ARBA" id="ARBA00022692"/>
    </source>
</evidence>
<feature type="transmembrane region" description="Helical" evidence="8">
    <location>
        <begin position="248"/>
        <end position="266"/>
    </location>
</feature>
<dbReference type="EMBL" id="JBHULX010000017">
    <property type="protein sequence ID" value="MFD2591285.1"/>
    <property type="molecule type" value="Genomic_DNA"/>
</dbReference>
<evidence type="ECO:0000256" key="7">
    <source>
        <dbReference type="ARBA" id="ARBA00023136"/>
    </source>
</evidence>
<protein>
    <submittedName>
        <fullName evidence="10">ABC transporter permease</fullName>
    </submittedName>
</protein>
<dbReference type="RefSeq" id="WP_378256398.1">
    <property type="nucleotide sequence ID" value="NZ_JBHSJV010000001.1"/>
</dbReference>
<dbReference type="CDD" id="cd06261">
    <property type="entry name" value="TM_PBP2"/>
    <property type="match status" value="2"/>
</dbReference>
<feature type="domain" description="ABC transmembrane type-1" evidence="9">
    <location>
        <begin position="65"/>
        <end position="267"/>
    </location>
</feature>
<comment type="caution">
    <text evidence="10">The sequence shown here is derived from an EMBL/GenBank/DDBJ whole genome shotgun (WGS) entry which is preliminary data.</text>
</comment>
<evidence type="ECO:0000256" key="6">
    <source>
        <dbReference type="ARBA" id="ARBA00022989"/>
    </source>
</evidence>
<feature type="transmembrane region" description="Helical" evidence="8">
    <location>
        <begin position="481"/>
        <end position="502"/>
    </location>
</feature>
<organism evidence="10 11">
    <name type="scientific">Aquimarina hainanensis</name>
    <dbReference type="NCBI Taxonomy" id="1578017"/>
    <lineage>
        <taxon>Bacteria</taxon>
        <taxon>Pseudomonadati</taxon>
        <taxon>Bacteroidota</taxon>
        <taxon>Flavobacteriia</taxon>
        <taxon>Flavobacteriales</taxon>
        <taxon>Flavobacteriaceae</taxon>
        <taxon>Aquimarina</taxon>
    </lineage>
</organism>
<feature type="transmembrane region" description="Helical" evidence="8">
    <location>
        <begin position="20"/>
        <end position="43"/>
    </location>
</feature>
<feature type="transmembrane region" description="Helical" evidence="8">
    <location>
        <begin position="333"/>
        <end position="360"/>
    </location>
</feature>
<name>A0ABW5NA36_9FLAO</name>
<keyword evidence="5 8" id="KW-0812">Transmembrane</keyword>
<dbReference type="PROSITE" id="PS50928">
    <property type="entry name" value="ABC_TM1"/>
    <property type="match status" value="2"/>
</dbReference>
<feature type="domain" description="ABC transmembrane type-1" evidence="9">
    <location>
        <begin position="338"/>
        <end position="544"/>
    </location>
</feature>
<keyword evidence="2 8" id="KW-0813">Transport</keyword>
<feature type="transmembrane region" description="Helical" evidence="8">
    <location>
        <begin position="150"/>
        <end position="172"/>
    </location>
</feature>
<comment type="similarity">
    <text evidence="8">Belongs to the binding-protein-dependent transport system permease family.</text>
</comment>
<dbReference type="InterPro" id="IPR035906">
    <property type="entry name" value="MetI-like_sf"/>
</dbReference>
<dbReference type="Gene3D" id="1.10.3720.10">
    <property type="entry name" value="MetI-like"/>
    <property type="match status" value="2"/>
</dbReference>
<evidence type="ECO:0000256" key="4">
    <source>
        <dbReference type="ARBA" id="ARBA00022519"/>
    </source>
</evidence>